<evidence type="ECO:0000256" key="8">
    <source>
        <dbReference type="PROSITE-ProRule" id="PRU01263"/>
    </source>
</evidence>
<evidence type="ECO:0000256" key="7">
    <source>
        <dbReference type="PROSITE-ProRule" id="PRU00042"/>
    </source>
</evidence>
<dbReference type="STRING" id="35570.A0A1I8PUE0"/>
<feature type="domain" description="C2H2-type" evidence="10">
    <location>
        <begin position="445"/>
        <end position="470"/>
    </location>
</feature>
<keyword evidence="5 8" id="KW-0862">Zinc</keyword>
<dbReference type="SUPFAM" id="SSF57667">
    <property type="entry name" value="beta-beta-alpha zinc fingers"/>
    <property type="match status" value="2"/>
</dbReference>
<evidence type="ECO:0000259" key="11">
    <source>
        <dbReference type="PROSITE" id="PS51915"/>
    </source>
</evidence>
<evidence type="ECO:0000256" key="2">
    <source>
        <dbReference type="ARBA" id="ARBA00022723"/>
    </source>
</evidence>
<dbReference type="Proteomes" id="UP000095300">
    <property type="component" value="Unassembled WGS sequence"/>
</dbReference>
<dbReference type="VEuPathDB" id="VectorBase:SCAU011220"/>
<name>A0A1I8PUE0_STOCA</name>
<evidence type="ECO:0000313" key="12">
    <source>
        <dbReference type="EnsemblMetazoa" id="SCAU011220-PA"/>
    </source>
</evidence>
<keyword evidence="13" id="KW-1185">Reference proteome</keyword>
<organism evidence="12 13">
    <name type="scientific">Stomoxys calcitrans</name>
    <name type="common">Stable fly</name>
    <name type="synonym">Conops calcitrans</name>
    <dbReference type="NCBI Taxonomy" id="35570"/>
    <lineage>
        <taxon>Eukaryota</taxon>
        <taxon>Metazoa</taxon>
        <taxon>Ecdysozoa</taxon>
        <taxon>Arthropoda</taxon>
        <taxon>Hexapoda</taxon>
        <taxon>Insecta</taxon>
        <taxon>Pterygota</taxon>
        <taxon>Neoptera</taxon>
        <taxon>Endopterygota</taxon>
        <taxon>Diptera</taxon>
        <taxon>Brachycera</taxon>
        <taxon>Muscomorpha</taxon>
        <taxon>Muscoidea</taxon>
        <taxon>Muscidae</taxon>
        <taxon>Stomoxys</taxon>
    </lineage>
</organism>
<dbReference type="AlphaFoldDB" id="A0A1I8PUE0"/>
<keyword evidence="4 7" id="KW-0863">Zinc-finger</keyword>
<dbReference type="SUPFAM" id="SSF57716">
    <property type="entry name" value="Glucocorticoid receptor-like (DNA-binding domain)"/>
    <property type="match status" value="1"/>
</dbReference>
<dbReference type="PROSITE" id="PS00028">
    <property type="entry name" value="ZINC_FINGER_C2H2_1"/>
    <property type="match status" value="3"/>
</dbReference>
<accession>A0A1I8PUE0</accession>
<evidence type="ECO:0000256" key="6">
    <source>
        <dbReference type="ARBA" id="ARBA00023242"/>
    </source>
</evidence>
<evidence type="ECO:0000256" key="5">
    <source>
        <dbReference type="ARBA" id="ARBA00022833"/>
    </source>
</evidence>
<dbReference type="SMART" id="SM00355">
    <property type="entry name" value="ZnF_C2H2"/>
    <property type="match status" value="6"/>
</dbReference>
<dbReference type="GO" id="GO:0005634">
    <property type="term" value="C:nucleus"/>
    <property type="evidence" value="ECO:0007669"/>
    <property type="project" value="UniProtKB-SubCell"/>
</dbReference>
<dbReference type="InterPro" id="IPR036236">
    <property type="entry name" value="Znf_C2H2_sf"/>
</dbReference>
<feature type="binding site" evidence="8">
    <location>
        <position position="11"/>
    </location>
    <ligand>
        <name>Zn(2+)</name>
        <dbReference type="ChEBI" id="CHEBI:29105"/>
    </ligand>
</feature>
<dbReference type="EnsemblMetazoa" id="SCAU011220-RA">
    <property type="protein sequence ID" value="SCAU011220-PA"/>
    <property type="gene ID" value="SCAU011220"/>
</dbReference>
<dbReference type="Pfam" id="PF07776">
    <property type="entry name" value="zf-AD"/>
    <property type="match status" value="1"/>
</dbReference>
<evidence type="ECO:0000259" key="10">
    <source>
        <dbReference type="PROSITE" id="PS50157"/>
    </source>
</evidence>
<dbReference type="GO" id="GO:0008270">
    <property type="term" value="F:zinc ion binding"/>
    <property type="evidence" value="ECO:0007669"/>
    <property type="project" value="UniProtKB-UniRule"/>
</dbReference>
<feature type="region of interest" description="Disordered" evidence="9">
    <location>
        <begin position="158"/>
        <end position="178"/>
    </location>
</feature>
<dbReference type="InterPro" id="IPR013087">
    <property type="entry name" value="Znf_C2H2_type"/>
</dbReference>
<feature type="binding site" evidence="8">
    <location>
        <position position="56"/>
    </location>
    <ligand>
        <name>Zn(2+)</name>
        <dbReference type="ChEBI" id="CHEBI:29105"/>
    </ligand>
</feature>
<keyword evidence="3" id="KW-0677">Repeat</keyword>
<keyword evidence="6" id="KW-0539">Nucleus</keyword>
<evidence type="ECO:0000256" key="3">
    <source>
        <dbReference type="ARBA" id="ARBA00022737"/>
    </source>
</evidence>
<feature type="domain" description="C2H2-type" evidence="10">
    <location>
        <begin position="325"/>
        <end position="348"/>
    </location>
</feature>
<dbReference type="InterPro" id="IPR050888">
    <property type="entry name" value="ZnF_C2H2-type_TF"/>
</dbReference>
<dbReference type="PROSITE" id="PS51915">
    <property type="entry name" value="ZAD"/>
    <property type="match status" value="1"/>
</dbReference>
<reference evidence="12" key="1">
    <citation type="submission" date="2020-05" db="UniProtKB">
        <authorList>
            <consortium name="EnsemblMetazoa"/>
        </authorList>
    </citation>
    <scope>IDENTIFICATION</scope>
    <source>
        <strain evidence="12">USDA</strain>
    </source>
</reference>
<evidence type="ECO:0000256" key="1">
    <source>
        <dbReference type="ARBA" id="ARBA00004123"/>
    </source>
</evidence>
<dbReference type="InterPro" id="IPR012934">
    <property type="entry name" value="Znf_AD"/>
</dbReference>
<dbReference type="PANTHER" id="PTHR24406">
    <property type="entry name" value="TRANSCRIPTIONAL REPRESSOR CTCFL-RELATED"/>
    <property type="match status" value="1"/>
</dbReference>
<feature type="binding site" evidence="8">
    <location>
        <position position="8"/>
    </location>
    <ligand>
        <name>Zn(2+)</name>
        <dbReference type="ChEBI" id="CHEBI:29105"/>
    </ligand>
</feature>
<proteinExistence type="predicted"/>
<feature type="domain" description="C2H2-type" evidence="10">
    <location>
        <begin position="416"/>
        <end position="443"/>
    </location>
</feature>
<evidence type="ECO:0000313" key="13">
    <source>
        <dbReference type="Proteomes" id="UP000095300"/>
    </source>
</evidence>
<feature type="binding site" evidence="8">
    <location>
        <position position="53"/>
    </location>
    <ligand>
        <name>Zn(2+)</name>
        <dbReference type="ChEBI" id="CHEBI:29105"/>
    </ligand>
</feature>
<feature type="domain" description="ZAD" evidence="11">
    <location>
        <begin position="6"/>
        <end position="80"/>
    </location>
</feature>
<evidence type="ECO:0000256" key="4">
    <source>
        <dbReference type="ARBA" id="ARBA00022771"/>
    </source>
</evidence>
<comment type="subcellular location">
    <subcellularLocation>
        <location evidence="1">Nucleus</location>
    </subcellularLocation>
</comment>
<dbReference type="PROSITE" id="PS50157">
    <property type="entry name" value="ZINC_FINGER_C2H2_2"/>
    <property type="match status" value="4"/>
</dbReference>
<dbReference type="Gene3D" id="3.30.160.60">
    <property type="entry name" value="Classic Zinc Finger"/>
    <property type="match status" value="4"/>
</dbReference>
<protein>
    <recommendedName>
        <fullName evidence="14">Protein krueppel</fullName>
    </recommendedName>
</protein>
<sequence>MIEPSRYCRLCLESSDPISSIYLHVQQKYLPSVIENLCGVVISPYEEPGALVCNECSISILNADEIVAKCLESNKLLEDRRNVFKKIEKLHQNQYEHQQQYSKAKKEEEWLSPHSVPLCKEEQEENIFDEVLEDQQSYNYSDNDVINPEMLVESILENSLHDSDGKTNTTNKRRSRKKLKKVHVDETCNDFSQNPAALMYQSHFKTSKPKKSFTRSREQYLKRKIRNYPVKEPLTLIGGEGVVRKRKPKSYHRAIPNFYFRCELCHEFESNVASYAVTHLTTVHDIKRPAIFRCSLCDAKPFIKNQSLQEHIATIHEQQPKKRNFACPECGKTFIKNCHLQKHLLSVHKIGEMPYRCNIVQCGKGYVDAYALKMHLKQTHQQVHPEILEIHRTQLCVDDKSLKNHTMDISHDAQCYNCLQCGYNFRQKSRYEAHIRRATCKPPCFVCRFCERTFVKLVQLEEHQRENHSV</sequence>
<gene>
    <name evidence="12" type="primary">106086842</name>
</gene>
<evidence type="ECO:0000256" key="9">
    <source>
        <dbReference type="SAM" id="MobiDB-lite"/>
    </source>
</evidence>
<dbReference type="OrthoDB" id="6077919at2759"/>
<evidence type="ECO:0008006" key="14">
    <source>
        <dbReference type="Google" id="ProtNLM"/>
    </source>
</evidence>
<dbReference type="SMART" id="SM00868">
    <property type="entry name" value="zf-AD"/>
    <property type="match status" value="1"/>
</dbReference>
<feature type="domain" description="C2H2-type" evidence="10">
    <location>
        <begin position="355"/>
        <end position="385"/>
    </location>
</feature>
<keyword evidence="2 8" id="KW-0479">Metal-binding</keyword>
<dbReference type="KEGG" id="scac:106086842"/>
<dbReference type="Pfam" id="PF00096">
    <property type="entry name" value="zf-C2H2"/>
    <property type="match status" value="2"/>
</dbReference>